<keyword evidence="6" id="KW-1133">Transmembrane helix</keyword>
<dbReference type="SUPFAM" id="SSF52833">
    <property type="entry name" value="Thioredoxin-like"/>
    <property type="match status" value="1"/>
</dbReference>
<evidence type="ECO:0000256" key="5">
    <source>
        <dbReference type="ARBA" id="ARBA00023284"/>
    </source>
</evidence>
<reference evidence="8 9" key="1">
    <citation type="journal article" date="2016" name="Nat. Commun.">
        <title>Thousands of microbial genomes shed light on interconnected biogeochemical processes in an aquifer system.</title>
        <authorList>
            <person name="Anantharaman K."/>
            <person name="Brown C.T."/>
            <person name="Hug L.A."/>
            <person name="Sharon I."/>
            <person name="Castelle C.J."/>
            <person name="Probst A.J."/>
            <person name="Thomas B.C."/>
            <person name="Singh A."/>
            <person name="Wilkins M.J."/>
            <person name="Karaoz U."/>
            <person name="Brodie E.L."/>
            <person name="Williams K.H."/>
            <person name="Hubbard S.S."/>
            <person name="Banfield J.F."/>
        </authorList>
    </citation>
    <scope>NUCLEOTIDE SEQUENCE [LARGE SCALE GENOMIC DNA]</scope>
</reference>
<sequence>MENNSMNTSQIKTFVLGIVAGVLVLCTIGFFIMLGIFLNGGCIDTAKADTNLALEDAADQPTGADAEQPVVAPTVDEANDHILGGKDAKVTLMVYSDFECPYCGKFAPTVQQAVDEYGDDIRVIFRHFPLSFHPNAQPAAEASECASEQGKFWEFHDKLFENQDSLSADLYETLAGELGLNLNKFNDCVDTNKYAAKVQQQFSSGSAAGVGGTPHTFVIGADGSATTVNGAQPYANLKSAIESMMQ</sequence>
<name>A0A1F6NFZ3_9BACT</name>
<keyword evidence="6" id="KW-0812">Transmembrane</keyword>
<comment type="caution">
    <text evidence="8">The sequence shown here is derived from an EMBL/GenBank/DDBJ whole genome shotgun (WGS) entry which is preliminary data.</text>
</comment>
<keyword evidence="3" id="KW-0560">Oxidoreductase</keyword>
<feature type="domain" description="Thioredoxin" evidence="7">
    <location>
        <begin position="60"/>
        <end position="246"/>
    </location>
</feature>
<accession>A0A1F6NFZ3</accession>
<evidence type="ECO:0000256" key="2">
    <source>
        <dbReference type="ARBA" id="ARBA00022729"/>
    </source>
</evidence>
<dbReference type="EMBL" id="MFQS01000028">
    <property type="protein sequence ID" value="OGH82774.1"/>
    <property type="molecule type" value="Genomic_DNA"/>
</dbReference>
<evidence type="ECO:0000313" key="8">
    <source>
        <dbReference type="EMBL" id="OGH82774.1"/>
    </source>
</evidence>
<dbReference type="Proteomes" id="UP000176300">
    <property type="component" value="Unassembled WGS sequence"/>
</dbReference>
<feature type="transmembrane region" description="Helical" evidence="6">
    <location>
        <begin position="14"/>
        <end position="38"/>
    </location>
</feature>
<evidence type="ECO:0000256" key="1">
    <source>
        <dbReference type="ARBA" id="ARBA00005791"/>
    </source>
</evidence>
<dbReference type="GO" id="GO:0016491">
    <property type="term" value="F:oxidoreductase activity"/>
    <property type="evidence" value="ECO:0007669"/>
    <property type="project" value="UniProtKB-KW"/>
</dbReference>
<gene>
    <name evidence="8" type="ORF">A2373_00875</name>
</gene>
<dbReference type="Gene3D" id="3.40.30.10">
    <property type="entry name" value="Glutaredoxin"/>
    <property type="match status" value="1"/>
</dbReference>
<dbReference type="PANTHER" id="PTHR13887">
    <property type="entry name" value="GLUTATHIONE S-TRANSFERASE KAPPA"/>
    <property type="match status" value="1"/>
</dbReference>
<dbReference type="InterPro" id="IPR013766">
    <property type="entry name" value="Thioredoxin_domain"/>
</dbReference>
<dbReference type="InterPro" id="IPR036249">
    <property type="entry name" value="Thioredoxin-like_sf"/>
</dbReference>
<keyword evidence="5" id="KW-0676">Redox-active center</keyword>
<dbReference type="InterPro" id="IPR012336">
    <property type="entry name" value="Thioredoxin-like_fold"/>
</dbReference>
<evidence type="ECO:0000256" key="6">
    <source>
        <dbReference type="SAM" id="Phobius"/>
    </source>
</evidence>
<comment type="similarity">
    <text evidence="1">Belongs to the thioredoxin family. DsbA subfamily.</text>
</comment>
<keyword evidence="4" id="KW-1015">Disulfide bond</keyword>
<dbReference type="Pfam" id="PF13462">
    <property type="entry name" value="Thioredoxin_4"/>
    <property type="match status" value="1"/>
</dbReference>
<dbReference type="STRING" id="1798697.A2373_00875"/>
<evidence type="ECO:0000256" key="3">
    <source>
        <dbReference type="ARBA" id="ARBA00023002"/>
    </source>
</evidence>
<proteinExistence type="inferred from homology"/>
<organism evidence="8 9">
    <name type="scientific">Candidatus Magasanikbacteria bacterium RIFOXYB1_FULL_40_15</name>
    <dbReference type="NCBI Taxonomy" id="1798697"/>
    <lineage>
        <taxon>Bacteria</taxon>
        <taxon>Candidatus Magasanikiibacteriota</taxon>
    </lineage>
</organism>
<evidence type="ECO:0000313" key="9">
    <source>
        <dbReference type="Proteomes" id="UP000176300"/>
    </source>
</evidence>
<dbReference type="PANTHER" id="PTHR13887:SF14">
    <property type="entry name" value="DISULFIDE BOND FORMATION PROTEIN D"/>
    <property type="match status" value="1"/>
</dbReference>
<keyword evidence="6" id="KW-0472">Membrane</keyword>
<keyword evidence="2" id="KW-0732">Signal</keyword>
<protein>
    <recommendedName>
        <fullName evidence="7">Thioredoxin domain-containing protein</fullName>
    </recommendedName>
</protein>
<dbReference type="AlphaFoldDB" id="A0A1F6NFZ3"/>
<evidence type="ECO:0000259" key="7">
    <source>
        <dbReference type="PROSITE" id="PS51352"/>
    </source>
</evidence>
<dbReference type="PROSITE" id="PS51352">
    <property type="entry name" value="THIOREDOXIN_2"/>
    <property type="match status" value="1"/>
</dbReference>
<evidence type="ECO:0000256" key="4">
    <source>
        <dbReference type="ARBA" id="ARBA00023157"/>
    </source>
</evidence>